<dbReference type="SMART" id="SM00382">
    <property type="entry name" value="AAA"/>
    <property type="match status" value="5"/>
</dbReference>
<feature type="region of interest" description="Disordered" evidence="9">
    <location>
        <begin position="213"/>
        <end position="267"/>
    </location>
</feature>
<dbReference type="GO" id="GO:0000055">
    <property type="term" value="P:ribosomal large subunit export from nucleus"/>
    <property type="evidence" value="ECO:0007669"/>
    <property type="project" value="TreeGrafter"/>
</dbReference>
<feature type="compositionally biased region" description="Basic residues" evidence="9">
    <location>
        <begin position="1703"/>
        <end position="1713"/>
    </location>
</feature>
<reference evidence="11 12" key="1">
    <citation type="journal article" date="2015" name="Genome Biol. Evol.">
        <title>Comparative Genomics of a Bacterivorous Green Alga Reveals Evolutionary Causalities and Consequences of Phago-Mixotrophic Mode of Nutrition.</title>
        <authorList>
            <person name="Burns J.A."/>
            <person name="Paasch A."/>
            <person name="Narechania A."/>
            <person name="Kim E."/>
        </authorList>
    </citation>
    <scope>NUCLEOTIDE SEQUENCE [LARGE SCALE GENOMIC DNA]</scope>
    <source>
        <strain evidence="11 12">PLY_AMNH</strain>
    </source>
</reference>
<dbReference type="PANTHER" id="PTHR48103">
    <property type="entry name" value="MIDASIN-RELATED"/>
    <property type="match status" value="1"/>
</dbReference>
<protein>
    <recommendedName>
        <fullName evidence="4">Midasin</fullName>
    </recommendedName>
</protein>
<evidence type="ECO:0000256" key="5">
    <source>
        <dbReference type="ARBA" id="ARBA00022741"/>
    </source>
</evidence>
<dbReference type="GO" id="GO:0005524">
    <property type="term" value="F:ATP binding"/>
    <property type="evidence" value="ECO:0007669"/>
    <property type="project" value="UniProtKB-KW"/>
</dbReference>
<dbReference type="Pfam" id="PF07728">
    <property type="entry name" value="AAA_5"/>
    <property type="match status" value="7"/>
</dbReference>
<feature type="region of interest" description="Disordered" evidence="9">
    <location>
        <begin position="1178"/>
        <end position="1215"/>
    </location>
</feature>
<accession>A0AAE0GSQ4</accession>
<dbReference type="InterPro" id="IPR025662">
    <property type="entry name" value="Sigma_54_int_dom_ATP-bd_1"/>
</dbReference>
<evidence type="ECO:0000259" key="10">
    <source>
        <dbReference type="SMART" id="SM00382"/>
    </source>
</evidence>
<evidence type="ECO:0000256" key="1">
    <source>
        <dbReference type="ARBA" id="ARBA00004604"/>
    </source>
</evidence>
<gene>
    <name evidence="11" type="ORF">CYMTET_8818</name>
</gene>
<keyword evidence="12" id="KW-1185">Reference proteome</keyword>
<evidence type="ECO:0000256" key="4">
    <source>
        <dbReference type="ARBA" id="ARBA00017143"/>
    </source>
</evidence>
<dbReference type="Proteomes" id="UP001190700">
    <property type="component" value="Unassembled WGS sequence"/>
</dbReference>
<dbReference type="InterPro" id="IPR041190">
    <property type="entry name" value="Midasin_AAA_lid_5"/>
</dbReference>
<keyword evidence="5" id="KW-0547">Nucleotide-binding</keyword>
<evidence type="ECO:0000256" key="2">
    <source>
        <dbReference type="ARBA" id="ARBA00004642"/>
    </source>
</evidence>
<feature type="domain" description="AAA+ ATPase" evidence="10">
    <location>
        <begin position="881"/>
        <end position="1040"/>
    </location>
</feature>
<evidence type="ECO:0000256" key="6">
    <source>
        <dbReference type="ARBA" id="ARBA00022840"/>
    </source>
</evidence>
<name>A0AAE0GSQ4_9CHLO</name>
<comment type="subcellular location">
    <subcellularLocation>
        <location evidence="1">Nucleus</location>
        <location evidence="1">Nucleolus</location>
    </subcellularLocation>
    <subcellularLocation>
        <location evidence="2">Nucleus</location>
        <location evidence="2">Nucleoplasm</location>
    </subcellularLocation>
</comment>
<comment type="caution">
    <text evidence="11">The sequence shown here is derived from an EMBL/GenBank/DDBJ whole genome shotgun (WGS) entry which is preliminary data.</text>
</comment>
<dbReference type="GO" id="GO:0005730">
    <property type="term" value="C:nucleolus"/>
    <property type="evidence" value="ECO:0007669"/>
    <property type="project" value="UniProtKB-SubCell"/>
</dbReference>
<dbReference type="Pfam" id="PF17867">
    <property type="entry name" value="AAA_lid_7"/>
    <property type="match status" value="2"/>
</dbReference>
<keyword evidence="7" id="KW-0143">Chaperone</keyword>
<feature type="region of interest" description="Disordered" evidence="9">
    <location>
        <begin position="1950"/>
        <end position="1969"/>
    </location>
</feature>
<dbReference type="InterPro" id="IPR011704">
    <property type="entry name" value="ATPase_dyneun-rel_AAA"/>
</dbReference>
<evidence type="ECO:0000256" key="8">
    <source>
        <dbReference type="ARBA" id="ARBA00023242"/>
    </source>
</evidence>
<dbReference type="PANTHER" id="PTHR48103:SF2">
    <property type="entry name" value="MIDASIN"/>
    <property type="match status" value="1"/>
</dbReference>
<evidence type="ECO:0000256" key="7">
    <source>
        <dbReference type="ARBA" id="ARBA00023186"/>
    </source>
</evidence>
<feature type="compositionally biased region" description="Basic residues" evidence="9">
    <location>
        <begin position="252"/>
        <end position="262"/>
    </location>
</feature>
<organism evidence="11 12">
    <name type="scientific">Cymbomonas tetramitiformis</name>
    <dbReference type="NCBI Taxonomy" id="36881"/>
    <lineage>
        <taxon>Eukaryota</taxon>
        <taxon>Viridiplantae</taxon>
        <taxon>Chlorophyta</taxon>
        <taxon>Pyramimonadophyceae</taxon>
        <taxon>Pyramimonadales</taxon>
        <taxon>Pyramimonadaceae</taxon>
        <taxon>Cymbomonas</taxon>
    </lineage>
</organism>
<feature type="domain" description="AAA+ ATPase" evidence="10">
    <location>
        <begin position="1262"/>
        <end position="1442"/>
    </location>
</feature>
<feature type="domain" description="AAA+ ATPase" evidence="10">
    <location>
        <begin position="100"/>
        <end position="399"/>
    </location>
</feature>
<evidence type="ECO:0000256" key="3">
    <source>
        <dbReference type="ARBA" id="ARBA00007188"/>
    </source>
</evidence>
<evidence type="ECO:0000313" key="12">
    <source>
        <dbReference type="Proteomes" id="UP001190700"/>
    </source>
</evidence>
<dbReference type="FunFam" id="3.40.50.300:FF:001384">
    <property type="entry name" value="Midasin"/>
    <property type="match status" value="1"/>
</dbReference>
<feature type="domain" description="AAA+ ATPase" evidence="10">
    <location>
        <begin position="568"/>
        <end position="717"/>
    </location>
</feature>
<dbReference type="InterPro" id="IPR003593">
    <property type="entry name" value="AAA+_ATPase"/>
</dbReference>
<keyword evidence="6" id="KW-0067">ATP-binding</keyword>
<comment type="similarity">
    <text evidence="3">Belongs to the midasin family.</text>
</comment>
<dbReference type="InterPro" id="IPR027417">
    <property type="entry name" value="P-loop_NTPase"/>
</dbReference>
<dbReference type="GO" id="GO:0016887">
    <property type="term" value="F:ATP hydrolysis activity"/>
    <property type="evidence" value="ECO:0007669"/>
    <property type="project" value="InterPro"/>
</dbReference>
<dbReference type="InterPro" id="IPR040848">
    <property type="entry name" value="AAA_lid_7"/>
</dbReference>
<dbReference type="FunFam" id="3.40.50.300:FF:004102">
    <property type="entry name" value="Uncharacterized protein"/>
    <property type="match status" value="1"/>
</dbReference>
<dbReference type="GO" id="GO:0000027">
    <property type="term" value="P:ribosomal large subunit assembly"/>
    <property type="evidence" value="ECO:0007669"/>
    <property type="project" value="TreeGrafter"/>
</dbReference>
<dbReference type="Gene3D" id="3.40.50.300">
    <property type="entry name" value="P-loop containing nucleotide triphosphate hydrolases"/>
    <property type="match status" value="7"/>
</dbReference>
<dbReference type="EMBL" id="LGRX02002755">
    <property type="protein sequence ID" value="KAK3283483.1"/>
    <property type="molecule type" value="Genomic_DNA"/>
</dbReference>
<feature type="compositionally biased region" description="Basic and acidic residues" evidence="9">
    <location>
        <begin position="242"/>
        <end position="251"/>
    </location>
</feature>
<dbReference type="GO" id="GO:0030687">
    <property type="term" value="C:preribosome, large subunit precursor"/>
    <property type="evidence" value="ECO:0007669"/>
    <property type="project" value="TreeGrafter"/>
</dbReference>
<evidence type="ECO:0000256" key="9">
    <source>
        <dbReference type="SAM" id="MobiDB-lite"/>
    </source>
</evidence>
<dbReference type="CDD" id="cd00009">
    <property type="entry name" value="AAA"/>
    <property type="match status" value="2"/>
</dbReference>
<dbReference type="SUPFAM" id="SSF52540">
    <property type="entry name" value="P-loop containing nucleoside triphosphate hydrolases"/>
    <property type="match status" value="5"/>
</dbReference>
<dbReference type="PROSITE" id="PS00675">
    <property type="entry name" value="SIGMA54_INTERACT_1"/>
    <property type="match status" value="1"/>
</dbReference>
<keyword evidence="8" id="KW-0539">Nucleus</keyword>
<dbReference type="FunFam" id="3.40.50.300:FF:000142">
    <property type="entry name" value="Midasin"/>
    <property type="match status" value="1"/>
</dbReference>
<evidence type="ECO:0000313" key="11">
    <source>
        <dbReference type="EMBL" id="KAK3283483.1"/>
    </source>
</evidence>
<dbReference type="Pfam" id="PF17865">
    <property type="entry name" value="AAA_lid_5"/>
    <property type="match status" value="1"/>
</dbReference>
<dbReference type="GO" id="GO:0005654">
    <property type="term" value="C:nucleoplasm"/>
    <property type="evidence" value="ECO:0007669"/>
    <property type="project" value="UniProtKB-SubCell"/>
</dbReference>
<proteinExistence type="inferred from homology"/>
<feature type="domain" description="AAA+ ATPase" evidence="10">
    <location>
        <begin position="1611"/>
        <end position="1942"/>
    </location>
</feature>
<sequence>MAEEAVDCLVGSLPAGPGRARVLEALAAALELPKDCALHYDTLHRPVVSISANQAEFGRAMLPVKPQGDVGALSGATAAVYARTGHALRLLERVAVSVQMVEPLLLVGETGTGKTALVQYLARQVGAELTVINMSNQSDSADLIGGFKPVDAAQLCTPLTNQFQSLFMRTFPSASNLAYIAQVAKFGERQQWRKVLAAIRKAHQQFEALVAATERPDAGNRSPAGSAGLAGGDVQLAGGKRGRGDGADSKSSKKSKKQKRDKGPKVSSAIKAEWAQLFKELASAEGSLGADTATGSSAAPPAFAFVEGALVRALREGRWLLLDEINLASAETLGRLAGLLEGAAGSLVLSERGDTAPVPRHTCFRIFGAMNPATDVGKRDLPAGLKHRFTEVYVGEPELREDLEVLTRSYLERSPSLARQEVVAEVVSFYLQAKVEARDKMLDSANQKPQFSLRTLARALEYASKALPVYGQARALYDGFAMAFLTLLDAPSAVIMEGLLKKHFLGGKALKAFLKPVPQPLSGQHVQMEHFWVETGMEAEAEEGARQFVLTPSVRGHLNTIARAVLMRRHPVLLQGPTSAGKTSLVEYLARETRHRFIRLNNHEHTDLQEYLGRYVTDERGQLVFQEGPLVQAVRHGWWVVLDELNLAPTDVLEALNRLLDDNRELFLPELQESIKPHPHFMLFATQNPPGAYAGRKVLSRAFRNRFSEIHVQDIPDGELAEILNKRCHVAPSHASKLVEVMRQLQMRRSGSRVFSGKDSYITPRDLFRWAERHGRATGQTAQDHYQMLAEDGYMLLAERLRTGEERQVVHQVLEKVLKVKVDVESIYQQWGEATWVEIQERQEVQEPSQATAEAEAAIHGLAWTPSLRRLCALVRRCLDNQENVLLVGETGCGKTSVCQVLALLRAQRLRILNCHQHTETADFLGGYRPTRERERREGAPPFTWEDGPLVKAMREGDLMLVDELNLAEDSVLERLNSVLEPHALLVLAEKGGAEVEEVYGVEGFRVLATMNPGGDFGKKELSPALRNRFTEIWVAASGDSTELRLVVERQLRAVPDVAPAAARLLVGFWQFLRTLQGGSYAKLTSMRDILGWAHFIAETTTAGAYSGGNGSRRGPRLELNAAYTHGAYLTLLDGLSLVAGLTPLAVQHAQAQCRRFLEGQLSPEESVLVAAAALEEPPAARPPQRCDDAQAHEGSTAAQPEAGGSKEMPATSWGSTPEGLYGAGAFFVQRGVAAQARGVPFQLEAPSTSRNAMRVMRALQVRRPILLEGSPGVGKSSLIAALAAAAGHSLVRINLSEQTDMMDLLGADLPAEGGCAGEFRWSDGPFLRALKEGAWVLLDELNLAPQAVLEGLNSCLDHRAELFVPELGEVFKCPPSFQVFAAQNPLVEGGGRKGLPKSFVNRFSRVHVEAMEPADLTFIAHSLHPALPRGLVRRMVHFNCELQDQVMVRRSFGSAGAPWEFNLRDVLRWCELVEASPLLPHQPSQMEAQAGEGDEGSAGLQALVLHMWRSVYLHRLRTPKDRAAIVALLGEHFRLPLQFNQEAEGSPGKGGDAAVRLAESWVQVGRAYVPRMPRGCVLTDTAAIRAGRRSVQLLPAQMGALEAMAHTVSRGWMTVLVGGSGTGKTTLVRELAHLTGAPLRECALTNATDTGDLLGSFEQAAVARQLGDIRERALAHAAALSRWLLAGAGGGGVTTDPEERKTKKQKKKKKRKQPEGEGSCGPAQDGEVAAGTPPLEQRVRTVQALSAACSAVQRSEEGSRAQLLAGLQGTASPAAQQAAMEALLGAAMAVVQAAVAAEAMLPSAPQVATRGDRAPPVTPAAAEALLEEVQKLAMSVKAAGSNSSQVGRFEFVDGPLLRALESGEWLLLENANLCSPAVLDRLNPLMEPGGSLLVSEAGMGNGAARIVRPHPGFRLFLTLDPLRGEVSRAMRNRGIEVFLLPSYQPPRHNLEPDVSAAPPEHNEGAAAGEGGEHLLDRLLKALQDIPPQFSLC</sequence>
<feature type="region of interest" description="Disordered" evidence="9">
    <location>
        <begin position="1689"/>
        <end position="1731"/>
    </location>
</feature>